<feature type="signal peptide" evidence="12">
    <location>
        <begin position="1"/>
        <end position="18"/>
    </location>
</feature>
<keyword evidence="6" id="KW-0297">G-protein coupled receptor</keyword>
<evidence type="ECO:0000256" key="8">
    <source>
        <dbReference type="ARBA" id="ARBA00023170"/>
    </source>
</evidence>
<evidence type="ECO:0000256" key="9">
    <source>
        <dbReference type="ARBA" id="ARBA00023180"/>
    </source>
</evidence>
<dbReference type="InterPro" id="IPR004073">
    <property type="entry name" value="GPCR_3_vmron_rcpt_2"/>
</dbReference>
<dbReference type="GeneID" id="22305"/>
<sequence>MFIFMEVFFLLNITLLMANFIDPRCFWRINLDEIMDEYLGLSCAFILAAVQTPIENDYFNKTLNVLKTTKNHKYALALVFAMDEINRNPDLLPNMSLIIRYTLGRCDGKTVIPTPYLFRKKKESPIPNYFCNEETMCSYLLTGPHWEVSLGFWKHMNSFLSPRILQLTYGPFHSIFSDDEQYPYLYQMAPKDTSLALAMVSFILYFSWNWIGLVIPDDDQGNQFLLELKKQSENKEICFAFVKMISVDDVSFPQNTEMYYNQIVMSSTNVIIIYGETYNFIDLIFRMWEPPILQRIWITTKQLNFPTRKKDISHGTFYGSLTFLPHHGVISGFKNFVQTWFHLRNTDLYLVMQEWKYFNYEDSASTCKILKNNSSNASFDWLMEQKFDMTFSENSHNIYNAVHAIAHALHEMNLQQADNQAIDNGKKEPSSSHCLKVNSFLRRIYFTNPPGDKVFMKQRVIMHDEYDIVHFVNLSQHLGIKMKLGKFSPYLPHGRHSHLYVDRIELATGRRKMPSSVCSADCSPGFRRLWKEGMAACCFVCSPCPENEISNETTVVLCVFVKHHDTPIVKANNRSLSYLLLMSLMSCFLCSFFFIGLPNRAICVLQQITFGIVFTMAVSTVLAKTVTVVLAFKVTDPGRRLRNFLVSGTPNYIIPICSLLQCVLCAIWLAVSPPFVDIDEHTLHGHIIIVCNKGSVTAFYCILGYLACLALGNFSVAFLAKNLPDTFNEAKFLTFSMLVFCSVWVTFLPVYHSTKGKHMVAVEIFSILASSAGILGCIFVPKIYIILMRPERNSTQKIREKSYF</sequence>
<feature type="transmembrane region" description="Helical" evidence="11">
    <location>
        <begin position="764"/>
        <end position="787"/>
    </location>
</feature>
<evidence type="ECO:0000256" key="2">
    <source>
        <dbReference type="ARBA" id="ARBA00022475"/>
    </source>
</evidence>
<dbReference type="InterPro" id="IPR028082">
    <property type="entry name" value="Peripla_BP_I"/>
</dbReference>
<proteinExistence type="evidence at transcript level"/>
<dbReference type="PANTHER" id="PTHR24061">
    <property type="entry name" value="CALCIUM-SENSING RECEPTOR-RELATED"/>
    <property type="match status" value="1"/>
</dbReference>
<dbReference type="PROSITE" id="PS50259">
    <property type="entry name" value="G_PROTEIN_RECEP_F3_4"/>
    <property type="match status" value="1"/>
</dbReference>
<dbReference type="MGI" id="MGI:1316711">
    <property type="gene designation" value="Vmn2r37"/>
</dbReference>
<feature type="chain" id="PRO_5004158334" evidence="12">
    <location>
        <begin position="19"/>
        <end position="804"/>
    </location>
</feature>
<protein>
    <submittedName>
        <fullName evidence="14">Putative pheromone receptor</fullName>
    </submittedName>
</protein>
<evidence type="ECO:0000313" key="14">
    <source>
        <dbReference type="EMBL" id="AAC53414.1"/>
    </source>
</evidence>
<keyword evidence="10" id="KW-0807">Transducer</keyword>
<evidence type="ECO:0000256" key="7">
    <source>
        <dbReference type="ARBA" id="ARBA00023136"/>
    </source>
</evidence>
<feature type="transmembrane region" description="Helical" evidence="11">
    <location>
        <begin position="652"/>
        <end position="671"/>
    </location>
</feature>
<keyword evidence="7 11" id="KW-0472">Membrane</keyword>
<dbReference type="CTD" id="22305"/>
<dbReference type="GO" id="GO:0004930">
    <property type="term" value="F:G protein-coupled receptor activity"/>
    <property type="evidence" value="ECO:0007669"/>
    <property type="project" value="UniProtKB-KW"/>
</dbReference>
<feature type="transmembrane region" description="Helical" evidence="11">
    <location>
        <begin position="697"/>
        <end position="720"/>
    </location>
</feature>
<dbReference type="Gene3D" id="3.40.50.2300">
    <property type="match status" value="2"/>
</dbReference>
<evidence type="ECO:0000313" key="15">
    <source>
        <dbReference type="MGI" id="MGI:1316711"/>
    </source>
</evidence>
<feature type="transmembrane region" description="Helical" evidence="11">
    <location>
        <begin position="195"/>
        <end position="215"/>
    </location>
</feature>
<accession>O35202</accession>
<keyword evidence="4 12" id="KW-0732">Signal</keyword>
<dbReference type="GO" id="GO:0005886">
    <property type="term" value="C:plasma membrane"/>
    <property type="evidence" value="ECO:0007669"/>
    <property type="project" value="UniProtKB-SubCell"/>
</dbReference>
<dbReference type="AGR" id="MGI:1316711"/>
<dbReference type="Pfam" id="PF01094">
    <property type="entry name" value="ANF_receptor"/>
    <property type="match status" value="1"/>
</dbReference>
<evidence type="ECO:0000256" key="1">
    <source>
        <dbReference type="ARBA" id="ARBA00004651"/>
    </source>
</evidence>
<dbReference type="KEGG" id="mmu:22305"/>
<dbReference type="DNASU" id="22305"/>
<name>O35202_MOUSE</name>
<keyword evidence="3 11" id="KW-0812">Transmembrane</keyword>
<dbReference type="PRINTS" id="PR01535">
    <property type="entry name" value="VOMERONASL2R"/>
</dbReference>
<evidence type="ECO:0000259" key="13">
    <source>
        <dbReference type="PROSITE" id="PS50259"/>
    </source>
</evidence>
<evidence type="ECO:0000256" key="3">
    <source>
        <dbReference type="ARBA" id="ARBA00022692"/>
    </source>
</evidence>
<feature type="transmembrane region" description="Helical" evidence="11">
    <location>
        <begin position="732"/>
        <end position="752"/>
    </location>
</feature>
<dbReference type="FunFam" id="3.40.50.2300:FF:000024">
    <property type="entry name" value="Vomeronasal 2, receptor 73"/>
    <property type="match status" value="1"/>
</dbReference>
<dbReference type="InterPro" id="IPR000068">
    <property type="entry name" value="GPCR_3_Ca_sens_rcpt-rel"/>
</dbReference>
<evidence type="ECO:0000256" key="6">
    <source>
        <dbReference type="ARBA" id="ARBA00023040"/>
    </source>
</evidence>
<dbReference type="PRINTS" id="PR00248">
    <property type="entry name" value="GPCRMGR"/>
</dbReference>
<feature type="transmembrane region" description="Helical" evidence="11">
    <location>
        <begin position="576"/>
        <end position="596"/>
    </location>
</feature>
<evidence type="ECO:0000256" key="4">
    <source>
        <dbReference type="ARBA" id="ARBA00022729"/>
    </source>
</evidence>
<dbReference type="SUPFAM" id="SSF53822">
    <property type="entry name" value="Periplasmic binding protein-like I"/>
    <property type="match status" value="1"/>
</dbReference>
<evidence type="ECO:0000256" key="10">
    <source>
        <dbReference type="ARBA" id="ARBA00023224"/>
    </source>
</evidence>
<dbReference type="RefSeq" id="NP_033515.2">
    <property type="nucleotide sequence ID" value="NM_009489.2"/>
</dbReference>
<dbReference type="EMBL" id="AF011424">
    <property type="protein sequence ID" value="AAC53414.1"/>
    <property type="molecule type" value="mRNA"/>
</dbReference>
<dbReference type="BioGRID-ORCS" id="22305">
    <property type="hits" value="3 hits in 37 CRISPR screens"/>
</dbReference>
<dbReference type="Gene3D" id="2.10.50.30">
    <property type="entry name" value="GPCR, family 3, nine cysteines domain"/>
    <property type="match status" value="1"/>
</dbReference>
<keyword evidence="9" id="KW-0325">Glycoprotein</keyword>
<evidence type="ECO:0000256" key="12">
    <source>
        <dbReference type="SAM" id="SignalP"/>
    </source>
</evidence>
<dbReference type="InterPro" id="IPR000337">
    <property type="entry name" value="GPCR_3"/>
</dbReference>
<dbReference type="InterPro" id="IPR038550">
    <property type="entry name" value="GPCR_3_9-Cys_sf"/>
</dbReference>
<dbReference type="InterPro" id="IPR001828">
    <property type="entry name" value="ANF_lig-bd_rcpt"/>
</dbReference>
<dbReference type="PANTHER" id="PTHR24061:SF436">
    <property type="entry name" value="EC2-V2R PHEROMONE RECEPTOR PROTEIN-RELATED"/>
    <property type="match status" value="1"/>
</dbReference>
<dbReference type="CDD" id="cd15283">
    <property type="entry name" value="7tmC_V2R_pheromone"/>
    <property type="match status" value="1"/>
</dbReference>
<dbReference type="InterPro" id="IPR017978">
    <property type="entry name" value="GPCR_3_C"/>
</dbReference>
<keyword evidence="5 11" id="KW-1133">Transmembrane helix</keyword>
<keyword evidence="8 14" id="KW-0675">Receptor</keyword>
<evidence type="ECO:0000256" key="11">
    <source>
        <dbReference type="SAM" id="Phobius"/>
    </source>
</evidence>
<evidence type="ECO:0000256" key="5">
    <source>
        <dbReference type="ARBA" id="ARBA00022989"/>
    </source>
</evidence>
<gene>
    <name evidence="15" type="primary">Vmn2r37</name>
    <name evidence="15" type="synonym">V2r14</name>
    <name evidence="14" type="synonym">VR14</name>
</gene>
<comment type="subcellular location">
    <subcellularLocation>
        <location evidence="1">Cell membrane</location>
        <topology evidence="1">Multi-pass membrane protein</topology>
    </subcellularLocation>
</comment>
<feature type="domain" description="G-protein coupled receptors family 3 profile" evidence="13">
    <location>
        <begin position="553"/>
        <end position="802"/>
    </location>
</feature>
<feature type="transmembrane region" description="Helical" evidence="11">
    <location>
        <begin position="608"/>
        <end position="632"/>
    </location>
</feature>
<dbReference type="Pfam" id="PF00003">
    <property type="entry name" value="7tm_3"/>
    <property type="match status" value="1"/>
</dbReference>
<keyword evidence="2" id="KW-1003">Cell membrane</keyword>
<organism evidence="14">
    <name type="scientific">Mus musculus</name>
    <name type="common">Mouse</name>
    <dbReference type="NCBI Taxonomy" id="10090"/>
    <lineage>
        <taxon>Eukaryota</taxon>
        <taxon>Metazoa</taxon>
        <taxon>Chordata</taxon>
        <taxon>Craniata</taxon>
        <taxon>Vertebrata</taxon>
        <taxon>Euteleostomi</taxon>
        <taxon>Mammalia</taxon>
        <taxon>Eutheria</taxon>
        <taxon>Euarchontoglires</taxon>
        <taxon>Glires</taxon>
        <taxon>Rodentia</taxon>
        <taxon>Myomorpha</taxon>
        <taxon>Muroidea</taxon>
        <taxon>Muridae</taxon>
        <taxon>Murinae</taxon>
        <taxon>Mus</taxon>
        <taxon>Mus</taxon>
    </lineage>
</organism>
<reference evidence="14" key="1">
    <citation type="journal article" date="1997" name="Cell">
        <title>A multigene family encoding a diverse array of putative pheromone receptors in mammals.</title>
        <authorList>
            <person name="Matsunami H."/>
            <person name="Buck L.B."/>
        </authorList>
    </citation>
    <scope>NUCLEOTIDE SEQUENCE</scope>
    <source>
        <strain evidence="14">C57BL6/J</strain>
    </source>
</reference>
<dbReference type="AlphaFoldDB" id="O35202"/>